<name>A0ACC1LIF5_9FUNG</name>
<reference evidence="1" key="1">
    <citation type="submission" date="2022-07" db="EMBL/GenBank/DDBJ databases">
        <title>Phylogenomic reconstructions and comparative analyses of Kickxellomycotina fungi.</title>
        <authorList>
            <person name="Reynolds N.K."/>
            <person name="Stajich J.E."/>
            <person name="Barry K."/>
            <person name="Grigoriev I.V."/>
            <person name="Crous P."/>
            <person name="Smith M.E."/>
        </authorList>
    </citation>
    <scope>NUCLEOTIDE SEQUENCE</scope>
    <source>
        <strain evidence="1">CBS 102833</strain>
    </source>
</reference>
<evidence type="ECO:0000313" key="1">
    <source>
        <dbReference type="EMBL" id="KAJ2809334.1"/>
    </source>
</evidence>
<protein>
    <submittedName>
        <fullName evidence="1">Uncharacterized protein</fullName>
    </submittedName>
</protein>
<gene>
    <name evidence="1" type="ORF">H4S07_003229</name>
</gene>
<dbReference type="Proteomes" id="UP001140096">
    <property type="component" value="Unassembled WGS sequence"/>
</dbReference>
<proteinExistence type="predicted"/>
<dbReference type="EMBL" id="JANBUP010000999">
    <property type="protein sequence ID" value="KAJ2809334.1"/>
    <property type="molecule type" value="Genomic_DNA"/>
</dbReference>
<comment type="caution">
    <text evidence="1">The sequence shown here is derived from an EMBL/GenBank/DDBJ whole genome shotgun (WGS) entry which is preliminary data.</text>
</comment>
<organism evidence="1 2">
    <name type="scientific">Coemansia furcata</name>
    <dbReference type="NCBI Taxonomy" id="417177"/>
    <lineage>
        <taxon>Eukaryota</taxon>
        <taxon>Fungi</taxon>
        <taxon>Fungi incertae sedis</taxon>
        <taxon>Zoopagomycota</taxon>
        <taxon>Kickxellomycotina</taxon>
        <taxon>Kickxellomycetes</taxon>
        <taxon>Kickxellales</taxon>
        <taxon>Kickxellaceae</taxon>
        <taxon>Coemansia</taxon>
    </lineage>
</organism>
<evidence type="ECO:0000313" key="2">
    <source>
        <dbReference type="Proteomes" id="UP001140096"/>
    </source>
</evidence>
<keyword evidence="2" id="KW-1185">Reference proteome</keyword>
<accession>A0ACC1LIF5</accession>
<sequence>MPPGSTCGSQLYEYQTDRMRAGHQRVAALKAKVRARQQLVAEAQQRRDDAAQEVARRRALLQGFKQGEAVRAERAMHEAKSAESKKAAQVARVGGVLRKDRGILTHALCQVVGLQTAGAAVPNHGVGGDDDEDDVFFLSMDMDDRKRLFGLPWPGPEDWAKYPNDYINACVGHCIHIFSILAHYLHLELPFHISKRGSSLYIRANWRDVDVGEAALSIGDGNRASFVVGLSMLFFDIAYLCHRQGVRVLAEHITDAVDNMRRAVLSLAERETEPRQLPPLELELYAVVQEVMRMYVDAGRKESDALLRQQVHDVLRRLHLCDDAVDSVDYEDENWAII</sequence>